<sequence>MKILMGRRITLRTAFTLLSLLAMAACATGPGGGGGQSVGKTVVPNPHAKVGNPYFIKGVRYVPKVDPTYDRTGIASWYGPNFHGKLTANGELFDQDRLTAAHKTLPLPSLVKITNLENRRSVVVRLNDRGPYADDRIIDLSKKTAEVLGTREKGLARVRVEYLGPASLDDAIVRLGERENYAALRPPRGPVGRLASLLPIAATGEESSAEALNREALAAEKAPEMTPAPRFGSAPVRAVAAPRRGLADGGDELASSEAISPAPMEVSARHRPLPAFEPIAIVHSGERLTPPSALSSADAMPARAAEAAPTDQGVSMAAAARAHTALDVEAVGAEAVGAEAVGAEAVGIDVAATPAYYVQVGVYADAENAARASAAFQSIIPISLSADDDLHKLRLGPYDYAFAAEAALAEAKAHGFHDAHIVEALKVD</sequence>
<dbReference type="NCBIfam" id="TIGR00413">
    <property type="entry name" value="rlpA"/>
    <property type="match status" value="1"/>
</dbReference>
<dbReference type="Gene3D" id="3.30.70.1070">
    <property type="entry name" value="Sporulation related repeat"/>
    <property type="match status" value="1"/>
</dbReference>
<evidence type="ECO:0000259" key="7">
    <source>
        <dbReference type="PROSITE" id="PS51724"/>
    </source>
</evidence>
<dbReference type="AlphaFoldDB" id="E0TIF4"/>
<evidence type="ECO:0000256" key="3">
    <source>
        <dbReference type="ARBA" id="ARBA00023316"/>
    </source>
</evidence>
<keyword evidence="4" id="KW-1003">Cell membrane</keyword>
<dbReference type="Gene3D" id="2.40.40.10">
    <property type="entry name" value="RlpA-like domain"/>
    <property type="match status" value="1"/>
</dbReference>
<dbReference type="GO" id="GO:0042834">
    <property type="term" value="F:peptidoglycan binding"/>
    <property type="evidence" value="ECO:0007669"/>
    <property type="project" value="InterPro"/>
</dbReference>
<comment type="function">
    <text evidence="4">Lytic transglycosylase with a strong preference for naked glycan strands that lack stem peptides.</text>
</comment>
<dbReference type="SUPFAM" id="SSF110997">
    <property type="entry name" value="Sporulation related repeat"/>
    <property type="match status" value="1"/>
</dbReference>
<feature type="signal peptide" evidence="6">
    <location>
        <begin position="1"/>
        <end position="24"/>
    </location>
</feature>
<name>E0TIF4_PARBH</name>
<keyword evidence="4 8" id="KW-0449">Lipoprotein</keyword>
<feature type="chain" id="PRO_5009991273" description="Endolytic peptidoglycan transglycosylase RlpA" evidence="6">
    <location>
        <begin position="25"/>
        <end position="428"/>
    </location>
</feature>
<dbReference type="InterPro" id="IPR009009">
    <property type="entry name" value="RlpA-like_DPBB"/>
</dbReference>
<dbReference type="InterPro" id="IPR036680">
    <property type="entry name" value="SPOR-like_sf"/>
</dbReference>
<dbReference type="CDD" id="cd22268">
    <property type="entry name" value="DPBB_RlpA-like"/>
    <property type="match status" value="1"/>
</dbReference>
<dbReference type="HOGENOM" id="CLU_042923_3_1_5"/>
<evidence type="ECO:0000256" key="5">
    <source>
        <dbReference type="RuleBase" id="RU003495"/>
    </source>
</evidence>
<dbReference type="Pfam" id="PF03330">
    <property type="entry name" value="DPBB_1"/>
    <property type="match status" value="1"/>
</dbReference>
<comment type="subcellular location">
    <subcellularLocation>
        <location evidence="4">Cell membrane</location>
        <topology evidence="4">Lipid-anchor</topology>
    </subcellularLocation>
</comment>
<dbReference type="GO" id="GO:0071555">
    <property type="term" value="P:cell wall organization"/>
    <property type="evidence" value="ECO:0007669"/>
    <property type="project" value="UniProtKB-KW"/>
</dbReference>
<dbReference type="InterPro" id="IPR012997">
    <property type="entry name" value="RplA"/>
</dbReference>
<dbReference type="SUPFAM" id="SSF50685">
    <property type="entry name" value="Barwin-like endoglucanases"/>
    <property type="match status" value="1"/>
</dbReference>
<dbReference type="PROSITE" id="PS51724">
    <property type="entry name" value="SPOR"/>
    <property type="match status" value="1"/>
</dbReference>
<evidence type="ECO:0000256" key="2">
    <source>
        <dbReference type="ARBA" id="ARBA00023239"/>
    </source>
</evidence>
<proteinExistence type="inferred from homology"/>
<evidence type="ECO:0000256" key="1">
    <source>
        <dbReference type="ARBA" id="ARBA00022729"/>
    </source>
</evidence>
<keyword evidence="1 6" id="KW-0732">Signal</keyword>
<feature type="domain" description="SPOR" evidence="7">
    <location>
        <begin position="350"/>
        <end position="424"/>
    </location>
</feature>
<accession>E0TIF4</accession>
<gene>
    <name evidence="4" type="primary">rlpA</name>
    <name evidence="8" type="ordered locus">PB2503_11129</name>
</gene>
<dbReference type="GO" id="GO:0000270">
    <property type="term" value="P:peptidoglycan metabolic process"/>
    <property type="evidence" value="ECO:0007669"/>
    <property type="project" value="UniProtKB-UniRule"/>
</dbReference>
<keyword evidence="4" id="KW-0472">Membrane</keyword>
<dbReference type="OrthoDB" id="9779128at2"/>
<dbReference type="InterPro" id="IPR034718">
    <property type="entry name" value="RlpA"/>
</dbReference>
<dbReference type="InterPro" id="IPR036908">
    <property type="entry name" value="RlpA-like_sf"/>
</dbReference>
<evidence type="ECO:0000256" key="4">
    <source>
        <dbReference type="HAMAP-Rule" id="MF_02071"/>
    </source>
</evidence>
<keyword evidence="3 4" id="KW-0961">Cell wall biogenesis/degradation</keyword>
<dbReference type="PROSITE" id="PS51257">
    <property type="entry name" value="PROKAR_LIPOPROTEIN"/>
    <property type="match status" value="1"/>
</dbReference>
<dbReference type="EMBL" id="CP002156">
    <property type="protein sequence ID" value="ADM10273.1"/>
    <property type="molecule type" value="Genomic_DNA"/>
</dbReference>
<organism evidence="8 9">
    <name type="scientific">Parvularcula bermudensis (strain ATCC BAA-594 / HTCC2503 / KCTC 12087)</name>
    <dbReference type="NCBI Taxonomy" id="314260"/>
    <lineage>
        <taxon>Bacteria</taxon>
        <taxon>Pseudomonadati</taxon>
        <taxon>Pseudomonadota</taxon>
        <taxon>Alphaproteobacteria</taxon>
        <taxon>Parvularculales</taxon>
        <taxon>Parvularculaceae</taxon>
        <taxon>Parvularcula</taxon>
    </lineage>
</organism>
<dbReference type="PANTHER" id="PTHR34183">
    <property type="entry name" value="ENDOLYTIC PEPTIDOGLYCAN TRANSGLYCOSYLASE RLPA"/>
    <property type="match status" value="1"/>
</dbReference>
<protein>
    <recommendedName>
        <fullName evidence="4">Endolytic peptidoglycan transglycosylase RlpA</fullName>
        <ecNumber evidence="4">4.2.2.-</ecNumber>
    </recommendedName>
</protein>
<keyword evidence="2 4" id="KW-0456">Lyase</keyword>
<dbReference type="GO" id="GO:0005886">
    <property type="term" value="C:plasma membrane"/>
    <property type="evidence" value="ECO:0007669"/>
    <property type="project" value="UniProtKB-SubCell"/>
</dbReference>
<dbReference type="eggNOG" id="COG0797">
    <property type="taxonomic scope" value="Bacteria"/>
</dbReference>
<evidence type="ECO:0000256" key="6">
    <source>
        <dbReference type="SAM" id="SignalP"/>
    </source>
</evidence>
<comment type="similarity">
    <text evidence="4 5">Belongs to the RlpA family.</text>
</comment>
<dbReference type="EC" id="4.2.2.-" evidence="4"/>
<reference evidence="8 9" key="2">
    <citation type="journal article" date="2011" name="J. Bacteriol.">
        <title>Complete genome sequence of strain HTCC2503T of Parvularcula bermudensis, the type species of the order "Parvularculales" in the class Alphaproteobacteria.</title>
        <authorList>
            <person name="Oh H.M."/>
            <person name="Kang I."/>
            <person name="Vergin K.L."/>
            <person name="Kang D."/>
            <person name="Rhee K.H."/>
            <person name="Giovannoni S.J."/>
            <person name="Cho J.C."/>
        </authorList>
    </citation>
    <scope>NUCLEOTIDE SEQUENCE [LARGE SCALE GENOMIC DNA]</scope>
    <source>
        <strain evidence="9">ATCC BAA-594 / HTCC2503 / KCTC 12087</strain>
    </source>
</reference>
<evidence type="ECO:0000313" key="8">
    <source>
        <dbReference type="EMBL" id="ADM10273.1"/>
    </source>
</evidence>
<dbReference type="STRING" id="314260.PB2503_11129"/>
<dbReference type="RefSeq" id="WP_013301247.1">
    <property type="nucleotide sequence ID" value="NC_014414.1"/>
</dbReference>
<dbReference type="GO" id="GO:0008932">
    <property type="term" value="F:lytic endotransglycosylase activity"/>
    <property type="evidence" value="ECO:0007669"/>
    <property type="project" value="UniProtKB-UniRule"/>
</dbReference>
<dbReference type="HAMAP" id="MF_02071">
    <property type="entry name" value="RlpA"/>
    <property type="match status" value="1"/>
</dbReference>
<keyword evidence="4" id="KW-0564">Palmitate</keyword>
<dbReference type="Proteomes" id="UP000001302">
    <property type="component" value="Chromosome"/>
</dbReference>
<dbReference type="InterPro" id="IPR007730">
    <property type="entry name" value="SPOR-like_dom"/>
</dbReference>
<evidence type="ECO:0000313" key="9">
    <source>
        <dbReference type="Proteomes" id="UP000001302"/>
    </source>
</evidence>
<dbReference type="GO" id="GO:0009279">
    <property type="term" value="C:cell outer membrane"/>
    <property type="evidence" value="ECO:0007669"/>
    <property type="project" value="TreeGrafter"/>
</dbReference>
<reference evidence="9" key="1">
    <citation type="submission" date="2010-08" db="EMBL/GenBank/DDBJ databases">
        <title>Genome sequence of Parvularcula bermudensis HTCC2503.</title>
        <authorList>
            <person name="Kang D.-M."/>
            <person name="Oh H.-M."/>
            <person name="Cho J.-C."/>
        </authorList>
    </citation>
    <scope>NUCLEOTIDE SEQUENCE [LARGE SCALE GENOMIC DNA]</scope>
    <source>
        <strain evidence="9">ATCC BAA-594 / HTCC2503 / KCTC 12087</strain>
    </source>
</reference>
<dbReference type="Pfam" id="PF05036">
    <property type="entry name" value="SPOR"/>
    <property type="match status" value="1"/>
</dbReference>
<keyword evidence="9" id="KW-1185">Reference proteome</keyword>
<dbReference type="KEGG" id="pbr:PB2503_11129"/>
<dbReference type="PANTHER" id="PTHR34183:SF1">
    <property type="entry name" value="ENDOLYTIC PEPTIDOGLYCAN TRANSGLYCOSYLASE RLPA"/>
    <property type="match status" value="1"/>
</dbReference>